<dbReference type="Gene3D" id="3.30.360.10">
    <property type="entry name" value="Dihydrodipicolinate Reductase, domain 2"/>
    <property type="match status" value="1"/>
</dbReference>
<dbReference type="GO" id="GO:0000166">
    <property type="term" value="F:nucleotide binding"/>
    <property type="evidence" value="ECO:0007669"/>
    <property type="project" value="InterPro"/>
</dbReference>
<dbReference type="SUPFAM" id="SSF55347">
    <property type="entry name" value="Glyceraldehyde-3-phosphate dehydrogenase-like, C-terminal domain"/>
    <property type="match status" value="1"/>
</dbReference>
<evidence type="ECO:0000259" key="2">
    <source>
        <dbReference type="Pfam" id="PF22725"/>
    </source>
</evidence>
<dbReference type="PANTHER" id="PTHR43249:SF1">
    <property type="entry name" value="D-GLUCOSIDE 3-DEHYDROGENASE"/>
    <property type="match status" value="1"/>
</dbReference>
<comment type="caution">
    <text evidence="3">The sequence shown here is derived from an EMBL/GenBank/DDBJ whole genome shotgun (WGS) entry which is preliminary data.</text>
</comment>
<protein>
    <submittedName>
        <fullName evidence="3">Gfo/Idh/MocA family oxidoreductase</fullName>
    </submittedName>
</protein>
<dbReference type="EMBL" id="RZTZ01000004">
    <property type="protein sequence ID" value="RVT62706.1"/>
    <property type="molecule type" value="Genomic_DNA"/>
</dbReference>
<dbReference type="Gene3D" id="3.40.50.720">
    <property type="entry name" value="NAD(P)-binding Rossmann-like Domain"/>
    <property type="match status" value="1"/>
</dbReference>
<sequence length="351" mass="39791">MLKAAVIGLGDISKIHLAAIQANPDVELTAVCDIDPAHRSMFPNVNFYNDYEVMIAEEVLDCVHICLPHYLHYPATRACVNKGINVFLEKPIALNHKEGYSLVKLEEEHKNVKICVCLQNRYNKTFEVLNEMIENGKYGPILGIKGLVTWNRPKAYYDVKPWRGKMAYAGGGVMINQSIHTLDIMQLLGGEIESIRGSIDQLLDYGIEVEDTASAHIQFSNGATGLFFATISNERNSSVELQVTFKDEKLTIKDSMLTRADDEDKKIELVTDDKLPGTKFYYGASHAKLINRFYHCIAADSDEYTHVKEALVSMKMIDAIRQSSEEKRRVRMEELNDEQCENWSSNVQFEK</sequence>
<dbReference type="AlphaFoldDB" id="A0A3S2UFL9"/>
<dbReference type="Proteomes" id="UP000288024">
    <property type="component" value="Unassembled WGS sequence"/>
</dbReference>
<feature type="domain" description="GFO/IDH/MocA-like oxidoreductase" evidence="2">
    <location>
        <begin position="128"/>
        <end position="244"/>
    </location>
</feature>
<name>A0A3S2UFL9_9BACI</name>
<dbReference type="InterPro" id="IPR000683">
    <property type="entry name" value="Gfo/Idh/MocA-like_OxRdtase_N"/>
</dbReference>
<reference evidence="3 4" key="1">
    <citation type="submission" date="2019-01" db="EMBL/GenBank/DDBJ databases">
        <title>Bacillus sp. M5HDSG1-1, whole genome shotgun sequence.</title>
        <authorList>
            <person name="Tuo L."/>
        </authorList>
    </citation>
    <scope>NUCLEOTIDE SEQUENCE [LARGE SCALE GENOMIC DNA]</scope>
    <source>
        <strain evidence="3 4">M5HDSG1-1</strain>
    </source>
</reference>
<dbReference type="Pfam" id="PF22725">
    <property type="entry name" value="GFO_IDH_MocA_C3"/>
    <property type="match status" value="1"/>
</dbReference>
<dbReference type="InterPro" id="IPR052515">
    <property type="entry name" value="Gfo/Idh/MocA_Oxidoreductase"/>
</dbReference>
<dbReference type="Pfam" id="PF01408">
    <property type="entry name" value="GFO_IDH_MocA"/>
    <property type="match status" value="1"/>
</dbReference>
<keyword evidence="4" id="KW-1185">Reference proteome</keyword>
<feature type="domain" description="Gfo/Idh/MocA-like oxidoreductase N-terminal" evidence="1">
    <location>
        <begin position="3"/>
        <end position="112"/>
    </location>
</feature>
<proteinExistence type="predicted"/>
<evidence type="ECO:0000313" key="3">
    <source>
        <dbReference type="EMBL" id="RVT62706.1"/>
    </source>
</evidence>
<gene>
    <name evidence="3" type="ORF">EM808_13170</name>
</gene>
<dbReference type="RefSeq" id="WP_127738657.1">
    <property type="nucleotide sequence ID" value="NZ_RZTZ01000004.1"/>
</dbReference>
<accession>A0A3S2UFL9</accession>
<dbReference type="InterPro" id="IPR055170">
    <property type="entry name" value="GFO_IDH_MocA-like_dom"/>
</dbReference>
<evidence type="ECO:0000313" key="4">
    <source>
        <dbReference type="Proteomes" id="UP000288024"/>
    </source>
</evidence>
<evidence type="ECO:0000259" key="1">
    <source>
        <dbReference type="Pfam" id="PF01408"/>
    </source>
</evidence>
<organism evidence="3 4">
    <name type="scientific">Niallia taxi</name>
    <dbReference type="NCBI Taxonomy" id="2499688"/>
    <lineage>
        <taxon>Bacteria</taxon>
        <taxon>Bacillati</taxon>
        <taxon>Bacillota</taxon>
        <taxon>Bacilli</taxon>
        <taxon>Bacillales</taxon>
        <taxon>Bacillaceae</taxon>
        <taxon>Niallia</taxon>
    </lineage>
</organism>
<dbReference type="InterPro" id="IPR036291">
    <property type="entry name" value="NAD(P)-bd_dom_sf"/>
</dbReference>
<dbReference type="SUPFAM" id="SSF51735">
    <property type="entry name" value="NAD(P)-binding Rossmann-fold domains"/>
    <property type="match status" value="1"/>
</dbReference>
<dbReference type="PANTHER" id="PTHR43249">
    <property type="entry name" value="UDP-N-ACETYL-2-AMINO-2-DEOXY-D-GLUCURONATE OXIDASE"/>
    <property type="match status" value="1"/>
</dbReference>